<reference evidence="1" key="1">
    <citation type="submission" date="2023-06" db="EMBL/GenBank/DDBJ databases">
        <title>Cytophagales bacterium Strain LB-30, isolated from soil.</title>
        <authorList>
            <person name="Liu B."/>
        </authorList>
    </citation>
    <scope>NUCLEOTIDE SEQUENCE</scope>
    <source>
        <strain evidence="1">LB-30</strain>
    </source>
</reference>
<dbReference type="Proteomes" id="UP001168552">
    <property type="component" value="Unassembled WGS sequence"/>
</dbReference>
<dbReference type="RefSeq" id="WP_320005332.1">
    <property type="nucleotide sequence ID" value="NZ_JAUHJS010000008.1"/>
</dbReference>
<proteinExistence type="predicted"/>
<keyword evidence="2" id="KW-1185">Reference proteome</keyword>
<sequence length="67" mass="7694">MAKSKKSNKPKEEEAPKVNAELEGFDITIDSFGEIKSSFDIDKINAFLNKHVDDKKLRDRDDLEKPE</sequence>
<comment type="caution">
    <text evidence="1">The sequence shown here is derived from an EMBL/GenBank/DDBJ whole genome shotgun (WGS) entry which is preliminary data.</text>
</comment>
<gene>
    <name evidence="1" type="ORF">QWY31_14890</name>
</gene>
<evidence type="ECO:0000313" key="2">
    <source>
        <dbReference type="Proteomes" id="UP001168552"/>
    </source>
</evidence>
<dbReference type="EMBL" id="JAUHJS010000008">
    <property type="protein sequence ID" value="MDN4166796.1"/>
    <property type="molecule type" value="Genomic_DNA"/>
</dbReference>
<name>A0ABT8F9C2_9BACT</name>
<accession>A0ABT8F9C2</accession>
<protein>
    <submittedName>
        <fullName evidence="1">Uncharacterized protein</fullName>
    </submittedName>
</protein>
<organism evidence="1 2">
    <name type="scientific">Shiella aurantiaca</name>
    <dbReference type="NCBI Taxonomy" id="3058365"/>
    <lineage>
        <taxon>Bacteria</taxon>
        <taxon>Pseudomonadati</taxon>
        <taxon>Bacteroidota</taxon>
        <taxon>Cytophagia</taxon>
        <taxon>Cytophagales</taxon>
        <taxon>Shiellaceae</taxon>
        <taxon>Shiella</taxon>
    </lineage>
</organism>
<evidence type="ECO:0000313" key="1">
    <source>
        <dbReference type="EMBL" id="MDN4166796.1"/>
    </source>
</evidence>